<comment type="caution">
    <text evidence="1">The sequence shown here is derived from an EMBL/GenBank/DDBJ whole genome shotgun (WGS) entry which is preliminary data.</text>
</comment>
<dbReference type="InterPro" id="IPR026349">
    <property type="entry name" value="CHP04255"/>
</dbReference>
<reference evidence="1 2" key="1">
    <citation type="submission" date="2023-07" db="EMBL/GenBank/DDBJ databases">
        <title>Strategy for survival of the halotoleranting strain Dietzia MX2 from the Yakshinskoe mineral salts deposit.</title>
        <authorList>
            <person name="Kharitonova M.A."/>
            <person name="Kupriyanova-Ashina F.G."/>
            <person name="Shakirov T.R."/>
            <person name="Vafina M.S."/>
            <person name="Ilinskaya O.N."/>
        </authorList>
    </citation>
    <scope>NUCLEOTIDE SEQUENCE [LARGE SCALE GENOMIC DNA]</scope>
    <source>
        <strain evidence="1 2">MX2</strain>
    </source>
</reference>
<dbReference type="EMBL" id="JAUHTB010000022">
    <property type="protein sequence ID" value="MDN4507352.1"/>
    <property type="molecule type" value="Genomic_DNA"/>
</dbReference>
<evidence type="ECO:0000313" key="1">
    <source>
        <dbReference type="EMBL" id="MDN4507352.1"/>
    </source>
</evidence>
<dbReference type="NCBIfam" id="TIGR04255">
    <property type="entry name" value="sporadTIGR04255"/>
    <property type="match status" value="1"/>
</dbReference>
<keyword evidence="2" id="KW-1185">Reference proteome</keyword>
<sequence length="277" mass="30215">MSTHELRDDDVNVLTSSPQIELPVESYAAAPIVEAIMSIEVEPRLGLELDSLEHVYGDQDTFSGPTVTAEAVGEVRYTLSDPPTATRDAHIKGYTFESSATPYSEEGEHVAFCGATEFVYSTTEKYLTWERFLAHATNALSSYVAAVAPRRIVAVGIRYINKIELPDRVTDIRDYVRTTVEIPSFLTQSAVGFFGKIVLPIAEEGTVAITTASLPPDGDEPGGVQVVLDIDARRPVVIDVSAERMGDQLVDELASLRAVKNYAFEASITDATRSLIR</sequence>
<evidence type="ECO:0000313" key="2">
    <source>
        <dbReference type="Proteomes" id="UP001172702"/>
    </source>
</evidence>
<dbReference type="RefSeq" id="WP_132064194.1">
    <property type="nucleotide sequence ID" value="NZ_JAPWIO010000025.1"/>
</dbReference>
<name>A0ABT8H4F8_9ACTN</name>
<gene>
    <name evidence="1" type="ORF">QYF62_14995</name>
</gene>
<proteinExistence type="predicted"/>
<accession>A0ABT8H4F8</accession>
<dbReference type="Proteomes" id="UP001172702">
    <property type="component" value="Unassembled WGS sequence"/>
</dbReference>
<protein>
    <submittedName>
        <fullName evidence="1">TIGR04255 family protein</fullName>
    </submittedName>
</protein>
<organism evidence="1 2">
    <name type="scientific">Dietzia maris</name>
    <dbReference type="NCBI Taxonomy" id="37915"/>
    <lineage>
        <taxon>Bacteria</taxon>
        <taxon>Bacillati</taxon>
        <taxon>Actinomycetota</taxon>
        <taxon>Actinomycetes</taxon>
        <taxon>Mycobacteriales</taxon>
        <taxon>Dietziaceae</taxon>
        <taxon>Dietzia</taxon>
    </lineage>
</organism>